<name>A0A0F7F7S4_PAEDU</name>
<dbReference type="HOGENOM" id="CLU_2410470_0_0_9"/>
<dbReference type="OrthoDB" id="2648009at2"/>
<dbReference type="RefSeq" id="WP_025694349.1">
    <property type="nucleotide sequence ID" value="NZ_ASQQ01000116.1"/>
</dbReference>
<dbReference type="EMBL" id="CP011114">
    <property type="protein sequence ID" value="AKG33627.1"/>
    <property type="molecule type" value="Genomic_DNA"/>
</dbReference>
<evidence type="ECO:0000313" key="1">
    <source>
        <dbReference type="EMBL" id="AKG33627.1"/>
    </source>
</evidence>
<sequence length="92" mass="10792">MAYMEQAFNQFLSARMEYIANSILSNCNEYRQLIEECNQLFLTLMTDLPQEYKEMLQNYDTSTALLQGIAETLMYKQGLKDGISLNRFLTDR</sequence>
<dbReference type="PATRIC" id="fig|1333534.5.peg.570"/>
<reference evidence="1 2" key="1">
    <citation type="submission" date="2015-03" db="EMBL/GenBank/DDBJ databases">
        <authorList>
            <person name="Abdul Halim M."/>
        </authorList>
    </citation>
    <scope>NUCLEOTIDE SEQUENCE [LARGE SCALE GENOMIC DNA]</scope>
    <source>
        <strain evidence="1 2">ATCC 35681</strain>
    </source>
</reference>
<proteinExistence type="predicted"/>
<dbReference type="Proteomes" id="UP000034189">
    <property type="component" value="Chromosome"/>
</dbReference>
<gene>
    <name evidence="1" type="ORF">VK70_02675</name>
</gene>
<accession>A0A0F7F7S4</accession>
<organism evidence="1 2">
    <name type="scientific">Paenibacillus durus ATCC 35681</name>
    <dbReference type="NCBI Taxonomy" id="1333534"/>
    <lineage>
        <taxon>Bacteria</taxon>
        <taxon>Bacillati</taxon>
        <taxon>Bacillota</taxon>
        <taxon>Bacilli</taxon>
        <taxon>Bacillales</taxon>
        <taxon>Paenibacillaceae</taxon>
        <taxon>Paenibacillus</taxon>
    </lineage>
</organism>
<dbReference type="SMR" id="A0A0F7F7S4"/>
<dbReference type="AlphaFoldDB" id="A0A0F7F7S4"/>
<evidence type="ECO:0000313" key="2">
    <source>
        <dbReference type="Proteomes" id="UP000034189"/>
    </source>
</evidence>
<protein>
    <submittedName>
        <fullName evidence="1">Uncharacterized protein</fullName>
    </submittedName>
</protein>
<reference evidence="1 2" key="2">
    <citation type="journal article" date="2016" name="Genome Announc.">
        <title>Genome Sequence of a Gram-Positive Diazotroph, Paenibacillus durus Type Strain ATCC 35681.</title>
        <authorList>
            <person name="Halim M.A."/>
            <person name="Rahman A.Y."/>
            <person name="Sim K.S."/>
            <person name="Yam H.C."/>
            <person name="Rahim A.A."/>
            <person name="Ghazali A.H."/>
            <person name="Najimudin N."/>
        </authorList>
    </citation>
    <scope>NUCLEOTIDE SEQUENCE [LARGE SCALE GENOMIC DNA]</scope>
    <source>
        <strain evidence="1 2">ATCC 35681</strain>
    </source>
</reference>